<feature type="compositionally biased region" description="Polar residues" evidence="1">
    <location>
        <begin position="92"/>
        <end position="112"/>
    </location>
</feature>
<evidence type="ECO:0000256" key="1">
    <source>
        <dbReference type="SAM" id="MobiDB-lite"/>
    </source>
</evidence>
<accession>A0A9P6Y0V7</accession>
<sequence length="139" mass="15573">MTTRVQQTIGLDQPDLETIFGRGWLLRPFHVMVGSSRFDETRIAPADQARGRVLTADTMRKWATVIASVGLPMWTERKRDMGYLNKPRIEQGRSSTDGWRSMTSGPSLSSRTGLDPFQPLLHPLCPALGQHVDRCLPSP</sequence>
<evidence type="ECO:0000313" key="3">
    <source>
        <dbReference type="Proteomes" id="UP000717996"/>
    </source>
</evidence>
<feature type="region of interest" description="Disordered" evidence="1">
    <location>
        <begin position="87"/>
        <end position="112"/>
    </location>
</feature>
<protein>
    <submittedName>
        <fullName evidence="2">Uncharacterized protein</fullName>
    </submittedName>
</protein>
<organism evidence="2 3">
    <name type="scientific">Rhizopus oryzae</name>
    <name type="common">Mucormycosis agent</name>
    <name type="synonym">Rhizopus arrhizus var. delemar</name>
    <dbReference type="NCBI Taxonomy" id="64495"/>
    <lineage>
        <taxon>Eukaryota</taxon>
        <taxon>Fungi</taxon>
        <taxon>Fungi incertae sedis</taxon>
        <taxon>Mucoromycota</taxon>
        <taxon>Mucoromycotina</taxon>
        <taxon>Mucoromycetes</taxon>
        <taxon>Mucorales</taxon>
        <taxon>Mucorineae</taxon>
        <taxon>Rhizopodaceae</taxon>
        <taxon>Rhizopus</taxon>
    </lineage>
</organism>
<reference evidence="2" key="1">
    <citation type="journal article" date="2020" name="Microb. Genom.">
        <title>Genetic diversity of clinical and environmental Mucorales isolates obtained from an investigation of mucormycosis cases among solid organ transplant recipients.</title>
        <authorList>
            <person name="Nguyen M.H."/>
            <person name="Kaul D."/>
            <person name="Muto C."/>
            <person name="Cheng S.J."/>
            <person name="Richter R.A."/>
            <person name="Bruno V.M."/>
            <person name="Liu G."/>
            <person name="Beyhan S."/>
            <person name="Sundermann A.J."/>
            <person name="Mounaud S."/>
            <person name="Pasculle A.W."/>
            <person name="Nierman W.C."/>
            <person name="Driscoll E."/>
            <person name="Cumbie R."/>
            <person name="Clancy C.J."/>
            <person name="Dupont C.L."/>
        </authorList>
    </citation>
    <scope>NUCLEOTIDE SEQUENCE</scope>
    <source>
        <strain evidence="2">GL16</strain>
    </source>
</reference>
<comment type="caution">
    <text evidence="2">The sequence shown here is derived from an EMBL/GenBank/DDBJ whole genome shotgun (WGS) entry which is preliminary data.</text>
</comment>
<gene>
    <name evidence="2" type="ORF">G6F51_010918</name>
</gene>
<dbReference type="AlphaFoldDB" id="A0A9P6Y0V7"/>
<name>A0A9P6Y0V7_RHIOR</name>
<proteinExistence type="predicted"/>
<dbReference type="Proteomes" id="UP000717996">
    <property type="component" value="Unassembled WGS sequence"/>
</dbReference>
<evidence type="ECO:0000313" key="2">
    <source>
        <dbReference type="EMBL" id="KAG1536530.1"/>
    </source>
</evidence>
<dbReference type="EMBL" id="JAANIT010002408">
    <property type="protein sequence ID" value="KAG1536530.1"/>
    <property type="molecule type" value="Genomic_DNA"/>
</dbReference>